<protein>
    <submittedName>
        <fullName evidence="1">Predicted protein</fullName>
    </submittedName>
</protein>
<evidence type="ECO:0000313" key="1">
    <source>
        <dbReference type="EMBL" id="BAJ99754.1"/>
    </source>
</evidence>
<sequence length="188" mass="22024">MAFKTNLVVDKADELFISQQHLWSATHLDVARLFTPISTLGVFYIIQATMKLITQVGGQYAIKVSYSKDKELIFVKRVNNFGQVEEDVYETAHLEILPPRQRSGVKDLSSQDADGLWRITCLNSQRNIILYNNDAFWNRKLKAPFLQSFLNLWDKSYYGYNRKEQEEHDRKWREEVFNSINQEALPSK</sequence>
<proteinExistence type="evidence at transcript level"/>
<accession>F2DXD3</accession>
<name>F2DXD3_HORVV</name>
<reference evidence="1" key="1">
    <citation type="journal article" date="2011" name="Plant Physiol.">
        <title>Comprehensive sequence analysis of 24,783 barley full-length cDNAs derived from 12 clone libraries.</title>
        <authorList>
            <person name="Matsumoto T."/>
            <person name="Tanaka T."/>
            <person name="Sakai H."/>
            <person name="Amano N."/>
            <person name="Kanamori H."/>
            <person name="Kurita K."/>
            <person name="Kikuta A."/>
            <person name="Kamiya K."/>
            <person name="Yamamoto M."/>
            <person name="Ikawa H."/>
            <person name="Fujii N."/>
            <person name="Hori K."/>
            <person name="Itoh T."/>
            <person name="Sato K."/>
        </authorList>
    </citation>
    <scope>NUCLEOTIDE SEQUENCE</scope>
    <source>
        <tissue evidence="1">Shoot and root</tissue>
    </source>
</reference>
<organism evidence="1">
    <name type="scientific">Hordeum vulgare subsp. vulgare</name>
    <name type="common">Domesticated barley</name>
    <dbReference type="NCBI Taxonomy" id="112509"/>
    <lineage>
        <taxon>Eukaryota</taxon>
        <taxon>Viridiplantae</taxon>
        <taxon>Streptophyta</taxon>
        <taxon>Embryophyta</taxon>
        <taxon>Tracheophyta</taxon>
        <taxon>Spermatophyta</taxon>
        <taxon>Magnoliopsida</taxon>
        <taxon>Liliopsida</taxon>
        <taxon>Poales</taxon>
        <taxon>Poaceae</taxon>
        <taxon>BOP clade</taxon>
        <taxon>Pooideae</taxon>
        <taxon>Triticodae</taxon>
        <taxon>Triticeae</taxon>
        <taxon>Hordeinae</taxon>
        <taxon>Hordeum</taxon>
    </lineage>
</organism>
<dbReference type="EMBL" id="AK368551">
    <property type="protein sequence ID" value="BAJ99754.1"/>
    <property type="molecule type" value="mRNA"/>
</dbReference>
<dbReference type="AlphaFoldDB" id="F2DXD3"/>